<dbReference type="GO" id="GO:0031297">
    <property type="term" value="P:replication fork processing"/>
    <property type="evidence" value="ECO:0007669"/>
    <property type="project" value="UniProtKB-UniRule"/>
</dbReference>
<protein>
    <recommendedName>
        <fullName evidence="6">Chromosome segregation in meiosis protein</fullName>
    </recommendedName>
</protein>
<feature type="compositionally biased region" description="Low complexity" evidence="7">
    <location>
        <begin position="252"/>
        <end position="266"/>
    </location>
</feature>
<feature type="region of interest" description="Disordered" evidence="7">
    <location>
        <begin position="94"/>
        <end position="134"/>
    </location>
</feature>
<keyword evidence="4 6" id="KW-0539">Nucleus</keyword>
<dbReference type="GO" id="GO:0043111">
    <property type="term" value="P:replication fork arrest"/>
    <property type="evidence" value="ECO:0007669"/>
    <property type="project" value="TreeGrafter"/>
</dbReference>
<feature type="compositionally biased region" description="Acidic residues" evidence="7">
    <location>
        <begin position="314"/>
        <end position="332"/>
    </location>
</feature>
<comment type="similarity">
    <text evidence="2 6">Belongs to the CSM3 family.</text>
</comment>
<reference evidence="9 10" key="1">
    <citation type="journal article" date="2019" name="Nat. Ecol. Evol.">
        <title>Megaphylogeny resolves global patterns of mushroom evolution.</title>
        <authorList>
            <person name="Varga T."/>
            <person name="Krizsan K."/>
            <person name="Foldi C."/>
            <person name="Dima B."/>
            <person name="Sanchez-Garcia M."/>
            <person name="Sanchez-Ramirez S."/>
            <person name="Szollosi G.J."/>
            <person name="Szarkandi J.G."/>
            <person name="Papp V."/>
            <person name="Albert L."/>
            <person name="Andreopoulos W."/>
            <person name="Angelini C."/>
            <person name="Antonin V."/>
            <person name="Barry K.W."/>
            <person name="Bougher N.L."/>
            <person name="Buchanan P."/>
            <person name="Buyck B."/>
            <person name="Bense V."/>
            <person name="Catcheside P."/>
            <person name="Chovatia M."/>
            <person name="Cooper J."/>
            <person name="Damon W."/>
            <person name="Desjardin D."/>
            <person name="Finy P."/>
            <person name="Geml J."/>
            <person name="Haridas S."/>
            <person name="Hughes K."/>
            <person name="Justo A."/>
            <person name="Karasinski D."/>
            <person name="Kautmanova I."/>
            <person name="Kiss B."/>
            <person name="Kocsube S."/>
            <person name="Kotiranta H."/>
            <person name="LaButti K.M."/>
            <person name="Lechner B.E."/>
            <person name="Liimatainen K."/>
            <person name="Lipzen A."/>
            <person name="Lukacs Z."/>
            <person name="Mihaltcheva S."/>
            <person name="Morgado L.N."/>
            <person name="Niskanen T."/>
            <person name="Noordeloos M.E."/>
            <person name="Ohm R.A."/>
            <person name="Ortiz-Santana B."/>
            <person name="Ovrebo C."/>
            <person name="Racz N."/>
            <person name="Riley R."/>
            <person name="Savchenko A."/>
            <person name="Shiryaev A."/>
            <person name="Soop K."/>
            <person name="Spirin V."/>
            <person name="Szebenyi C."/>
            <person name="Tomsovsky M."/>
            <person name="Tulloss R.E."/>
            <person name="Uehling J."/>
            <person name="Grigoriev I.V."/>
            <person name="Vagvolgyi C."/>
            <person name="Papp T."/>
            <person name="Martin F.M."/>
            <person name="Miettinen O."/>
            <person name="Hibbett D.S."/>
            <person name="Nagy L.G."/>
        </authorList>
    </citation>
    <scope>NUCLEOTIDE SEQUENCE [LARGE SCALE GENOMIC DNA]</scope>
    <source>
        <strain evidence="9 10">CBS 121175</strain>
    </source>
</reference>
<evidence type="ECO:0000256" key="4">
    <source>
        <dbReference type="ARBA" id="ARBA00023242"/>
    </source>
</evidence>
<sequence length="396" mass="44491">MDFSVASLFDDDDVEDVPKRHKTPHPDDNDDNDAPRRPSKRQRQILGSDDDDEAAGPPITIDTRAMDDLMDNDTYEEMNWGGIDEVEKRVTEKLKRSALLTPHQVMPSSSPPPEDSEDKAKKKGKADGDKPRKKVVTLNERLLIDPKGFPKLIQDMKGFKPKGKGHEASDLNRLLQRYQFWTHQLHPKAPFRETVTKIEKLCHTRLLMSKLTTWKDESKDVAPPLDLEERDLDSDDDDREADNVDAQAQPHAPSDSDAMSDFASSSRIPSRPLTSGSEPQTEDDLYDEDIEALLQEEAMASKTTNTKSPPMEIDTTEDESLWDQFDTPDIDMDPVFRPQSVPPIPARSSLNDLMDDEWAALDEMGGGFEGNNPQPGSASNAPQPEPPEDDLDDMYV</sequence>
<dbReference type="Pfam" id="PF07962">
    <property type="entry name" value="Swi3"/>
    <property type="match status" value="1"/>
</dbReference>
<evidence type="ECO:0000256" key="7">
    <source>
        <dbReference type="SAM" id="MobiDB-lite"/>
    </source>
</evidence>
<dbReference type="InterPro" id="IPR012923">
    <property type="entry name" value="Csm3"/>
</dbReference>
<dbReference type="OrthoDB" id="437078at2759"/>
<dbReference type="GO" id="GO:0031298">
    <property type="term" value="C:replication fork protection complex"/>
    <property type="evidence" value="ECO:0007669"/>
    <property type="project" value="TreeGrafter"/>
</dbReference>
<dbReference type="EMBL" id="ML210147">
    <property type="protein sequence ID" value="TFK30001.1"/>
    <property type="molecule type" value="Genomic_DNA"/>
</dbReference>
<comment type="subcellular location">
    <subcellularLocation>
        <location evidence="1 6">Nucleus</location>
    </subcellularLocation>
</comment>
<dbReference type="PANTHER" id="PTHR13220:SF11">
    <property type="entry name" value="TIMELESS-INTERACTING PROTEIN"/>
    <property type="match status" value="1"/>
</dbReference>
<feature type="domain" description="Chromosome segregation in meiosis protein 3" evidence="8">
    <location>
        <begin position="138"/>
        <end position="218"/>
    </location>
</feature>
<evidence type="ECO:0000256" key="6">
    <source>
        <dbReference type="RuleBase" id="RU366049"/>
    </source>
</evidence>
<evidence type="ECO:0000256" key="5">
    <source>
        <dbReference type="ARBA" id="ARBA00023306"/>
    </source>
</evidence>
<comment type="function">
    <text evidence="6">Plays an important role in the control of DNA replication and the maintenance of replication fork stability.</text>
</comment>
<evidence type="ECO:0000256" key="1">
    <source>
        <dbReference type="ARBA" id="ARBA00004123"/>
    </source>
</evidence>
<dbReference type="GO" id="GO:0000076">
    <property type="term" value="P:DNA replication checkpoint signaling"/>
    <property type="evidence" value="ECO:0007669"/>
    <property type="project" value="UniProtKB-UniRule"/>
</dbReference>
<keyword evidence="5 6" id="KW-0131">Cell cycle</keyword>
<evidence type="ECO:0000313" key="10">
    <source>
        <dbReference type="Proteomes" id="UP000307440"/>
    </source>
</evidence>
<evidence type="ECO:0000313" key="9">
    <source>
        <dbReference type="EMBL" id="TFK30001.1"/>
    </source>
</evidence>
<feature type="compositionally biased region" description="Acidic residues" evidence="7">
    <location>
        <begin position="386"/>
        <end position="396"/>
    </location>
</feature>
<feature type="region of interest" description="Disordered" evidence="7">
    <location>
        <begin position="1"/>
        <end position="70"/>
    </location>
</feature>
<dbReference type="Proteomes" id="UP000307440">
    <property type="component" value="Unassembled WGS sequence"/>
</dbReference>
<keyword evidence="10" id="KW-1185">Reference proteome</keyword>
<dbReference type="InterPro" id="IPR040038">
    <property type="entry name" value="TIPIN/Csm3/Swi3"/>
</dbReference>
<dbReference type="PANTHER" id="PTHR13220">
    <property type="entry name" value="TIMELESS INTERACTING-RELATED"/>
    <property type="match status" value="1"/>
</dbReference>
<feature type="region of interest" description="Disordered" evidence="7">
    <location>
        <begin position="217"/>
        <end position="350"/>
    </location>
</feature>
<dbReference type="STRING" id="230819.A0A5C3LMR2"/>
<feature type="compositionally biased region" description="Acidic residues" evidence="7">
    <location>
        <begin position="280"/>
        <end position="291"/>
    </location>
</feature>
<organism evidence="9 10">
    <name type="scientific">Coprinopsis marcescibilis</name>
    <name type="common">Agaric fungus</name>
    <name type="synonym">Psathyrella marcescibilis</name>
    <dbReference type="NCBI Taxonomy" id="230819"/>
    <lineage>
        <taxon>Eukaryota</taxon>
        <taxon>Fungi</taxon>
        <taxon>Dikarya</taxon>
        <taxon>Basidiomycota</taxon>
        <taxon>Agaricomycotina</taxon>
        <taxon>Agaricomycetes</taxon>
        <taxon>Agaricomycetidae</taxon>
        <taxon>Agaricales</taxon>
        <taxon>Agaricineae</taxon>
        <taxon>Psathyrellaceae</taxon>
        <taxon>Coprinopsis</taxon>
    </lineage>
</organism>
<feature type="compositionally biased region" description="Acidic residues" evidence="7">
    <location>
        <begin position="226"/>
        <end position="240"/>
    </location>
</feature>
<gene>
    <name evidence="9" type="ORF">FA15DRAFT_663323</name>
</gene>
<accession>A0A5C3LMR2</accession>
<dbReference type="AlphaFoldDB" id="A0A5C3LMR2"/>
<proteinExistence type="inferred from homology"/>
<dbReference type="GO" id="GO:0006974">
    <property type="term" value="P:DNA damage response"/>
    <property type="evidence" value="ECO:0007669"/>
    <property type="project" value="UniProtKB-KW"/>
</dbReference>
<evidence type="ECO:0000256" key="2">
    <source>
        <dbReference type="ARBA" id="ARBA00006075"/>
    </source>
</evidence>
<feature type="compositionally biased region" description="Polar residues" evidence="7">
    <location>
        <begin position="371"/>
        <end position="381"/>
    </location>
</feature>
<evidence type="ECO:0000259" key="8">
    <source>
        <dbReference type="Pfam" id="PF07962"/>
    </source>
</evidence>
<keyword evidence="3 6" id="KW-0227">DNA damage</keyword>
<name>A0A5C3LMR2_COPMA</name>
<feature type="region of interest" description="Disordered" evidence="7">
    <location>
        <begin position="363"/>
        <end position="396"/>
    </location>
</feature>
<evidence type="ECO:0000256" key="3">
    <source>
        <dbReference type="ARBA" id="ARBA00022763"/>
    </source>
</evidence>
<dbReference type="GO" id="GO:0003677">
    <property type="term" value="F:DNA binding"/>
    <property type="evidence" value="ECO:0007669"/>
    <property type="project" value="TreeGrafter"/>
</dbReference>